<dbReference type="Pfam" id="PF07311">
    <property type="entry name" value="Dodecin"/>
    <property type="match status" value="1"/>
</dbReference>
<protein>
    <submittedName>
        <fullName evidence="1">Dodecin domain-containing protein</fullName>
    </submittedName>
</protein>
<dbReference type="InterPro" id="IPR009923">
    <property type="entry name" value="Dodecin"/>
</dbReference>
<gene>
    <name evidence="1" type="ORF">G7077_06840</name>
</gene>
<dbReference type="Proteomes" id="UP000503222">
    <property type="component" value="Chromosome"/>
</dbReference>
<dbReference type="KEGG" id="spii:G7077_06840"/>
<dbReference type="InterPro" id="IPR025543">
    <property type="entry name" value="Dodecin-like"/>
</dbReference>
<organism evidence="1 2">
    <name type="scientific">Sphingomonas piscis</name>
    <dbReference type="NCBI Taxonomy" id="2714943"/>
    <lineage>
        <taxon>Bacteria</taxon>
        <taxon>Pseudomonadati</taxon>
        <taxon>Pseudomonadota</taxon>
        <taxon>Alphaproteobacteria</taxon>
        <taxon>Sphingomonadales</taxon>
        <taxon>Sphingomonadaceae</taxon>
        <taxon>Sphingomonas</taxon>
    </lineage>
</organism>
<reference evidence="1 2" key="1">
    <citation type="submission" date="2020-03" db="EMBL/GenBank/DDBJ databases">
        <title>Sphingomonas sp. nov., isolated from fish.</title>
        <authorList>
            <person name="Hyun D.-W."/>
            <person name="Bae J.-W."/>
        </authorList>
    </citation>
    <scope>NUCLEOTIDE SEQUENCE [LARGE SCALE GENOMIC DNA]</scope>
    <source>
        <strain evidence="1 2">HDW15B</strain>
    </source>
</reference>
<sequence length="66" mass="6989">MAVAKTIEVITSSAKGIEDAVQSGIAKVGETVKNIEGAWVKDTKAVVRNGSVTEWRVTLAVTFIVD</sequence>
<dbReference type="Gene3D" id="3.30.1660.10">
    <property type="entry name" value="Flavin-binding protein dodecin"/>
    <property type="match status" value="1"/>
</dbReference>
<dbReference type="EMBL" id="CP049869">
    <property type="protein sequence ID" value="QIK78655.1"/>
    <property type="molecule type" value="Genomic_DNA"/>
</dbReference>
<evidence type="ECO:0000313" key="1">
    <source>
        <dbReference type="EMBL" id="QIK78655.1"/>
    </source>
</evidence>
<dbReference type="SUPFAM" id="SSF89807">
    <property type="entry name" value="Dodecin-like"/>
    <property type="match status" value="1"/>
</dbReference>
<accession>A0A6G7YPI7</accession>
<evidence type="ECO:0000313" key="2">
    <source>
        <dbReference type="Proteomes" id="UP000503222"/>
    </source>
</evidence>
<dbReference type="InterPro" id="IPR036694">
    <property type="entry name" value="Dodecin-like_sf"/>
</dbReference>
<keyword evidence="2" id="KW-1185">Reference proteome</keyword>
<proteinExistence type="predicted"/>
<name>A0A6G7YPI7_9SPHN</name>
<dbReference type="RefSeq" id="WP_166411048.1">
    <property type="nucleotide sequence ID" value="NZ_CP049869.1"/>
</dbReference>
<dbReference type="AlphaFoldDB" id="A0A6G7YPI7"/>